<dbReference type="EMBL" id="JBEUOH010000010">
    <property type="protein sequence ID" value="KAL0882614.1"/>
    <property type="molecule type" value="Genomic_DNA"/>
</dbReference>
<dbReference type="PANTHER" id="PTHR47160:SF8">
    <property type="entry name" value="MULE TRANSPOSASE DOMAIN-CONTAINING PROTEIN"/>
    <property type="match status" value="1"/>
</dbReference>
<gene>
    <name evidence="6" type="ORF">ABMA27_001051</name>
</gene>
<protein>
    <recommendedName>
        <fullName evidence="8">MULE transposase domain-containing protein</fullName>
    </recommendedName>
</protein>
<name>A0ABR3I1C4_LOXSC</name>
<evidence type="ECO:0000259" key="5">
    <source>
        <dbReference type="Pfam" id="PF10551"/>
    </source>
</evidence>
<organism evidence="6 7">
    <name type="scientific">Loxostege sticticalis</name>
    <name type="common">Beet webworm moth</name>
    <dbReference type="NCBI Taxonomy" id="481309"/>
    <lineage>
        <taxon>Eukaryota</taxon>
        <taxon>Metazoa</taxon>
        <taxon>Ecdysozoa</taxon>
        <taxon>Arthropoda</taxon>
        <taxon>Hexapoda</taxon>
        <taxon>Insecta</taxon>
        <taxon>Pterygota</taxon>
        <taxon>Neoptera</taxon>
        <taxon>Endopterygota</taxon>
        <taxon>Lepidoptera</taxon>
        <taxon>Glossata</taxon>
        <taxon>Ditrysia</taxon>
        <taxon>Pyraloidea</taxon>
        <taxon>Crambidae</taxon>
        <taxon>Pyraustinae</taxon>
        <taxon>Loxostege</taxon>
    </lineage>
</organism>
<dbReference type="Pfam" id="PF04500">
    <property type="entry name" value="FLYWCH"/>
    <property type="match status" value="1"/>
</dbReference>
<proteinExistence type="predicted"/>
<dbReference type="Gene3D" id="2.20.25.240">
    <property type="match status" value="1"/>
</dbReference>
<evidence type="ECO:0000259" key="4">
    <source>
        <dbReference type="Pfam" id="PF04500"/>
    </source>
</evidence>
<feature type="domain" description="FLYWCH-type" evidence="4">
    <location>
        <begin position="20"/>
        <end position="68"/>
    </location>
</feature>
<dbReference type="Proteomes" id="UP001549920">
    <property type="component" value="Unassembled WGS sequence"/>
</dbReference>
<evidence type="ECO:0000313" key="6">
    <source>
        <dbReference type="EMBL" id="KAL0882614.1"/>
    </source>
</evidence>
<dbReference type="PANTHER" id="PTHR47160">
    <property type="entry name" value="PUTATIVE-RELATED"/>
    <property type="match status" value="1"/>
</dbReference>
<dbReference type="Pfam" id="PF10551">
    <property type="entry name" value="MULE"/>
    <property type="match status" value="1"/>
</dbReference>
<evidence type="ECO:0000256" key="3">
    <source>
        <dbReference type="ARBA" id="ARBA00022833"/>
    </source>
</evidence>
<evidence type="ECO:0000256" key="2">
    <source>
        <dbReference type="ARBA" id="ARBA00022771"/>
    </source>
</evidence>
<evidence type="ECO:0000256" key="1">
    <source>
        <dbReference type="ARBA" id="ARBA00022723"/>
    </source>
</evidence>
<evidence type="ECO:0000313" key="7">
    <source>
        <dbReference type="Proteomes" id="UP001549920"/>
    </source>
</evidence>
<keyword evidence="7" id="KW-1185">Reference proteome</keyword>
<feature type="domain" description="MULE transposase" evidence="5">
    <location>
        <begin position="197"/>
        <end position="291"/>
    </location>
</feature>
<dbReference type="InterPro" id="IPR018289">
    <property type="entry name" value="MULE_transposase_dom"/>
</dbReference>
<keyword evidence="2" id="KW-0863">Zinc-finger</keyword>
<reference evidence="6 7" key="1">
    <citation type="submission" date="2024-06" db="EMBL/GenBank/DDBJ databases">
        <title>A chromosome-level genome assembly of beet webworm, Loxostege sticticalis.</title>
        <authorList>
            <person name="Zhang Y."/>
        </authorList>
    </citation>
    <scope>NUCLEOTIDE SEQUENCE [LARGE SCALE GENOMIC DNA]</scope>
    <source>
        <strain evidence="6">AQ026</strain>
        <tissue evidence="6">Whole body</tissue>
    </source>
</reference>
<keyword evidence="3" id="KW-0862">Zinc</keyword>
<sequence>MMGESSSSSMIDYEYIHKQNSKILVRAGHQYCLKKKYKNGADIWECAKRKKEKCNGSITIQNTNIITEKPHKCTPDFEKNEIALKIQQLKNIVSTPDLPNVPTAYNSAAASYNDSGFQLSGSQFPLFKNIKSTLYNHRNTTAQVKKIEFRNLAEVTVPLKFKSFLIADFNDNNTRILIFGTENSRNHMKTLKHFFGDGTFKSCCFPFYQLYTIHGDHGSTNDQTHIVPLLYVLMSDKTQKSYNIVFSMIKSIIPMWEPQTFRCDFEKATINAIQEIFPQVTVKGCFFHYKKAIWKKGRELNLTKSIILKRQIELAAVLPLLPENLIMEGWFYVASQSPDTENSDRFRQYVISQWIKEDFIKVVCVYGERHRTTNFLEGWHHKLNAAISKKKTKFTETSAFFA</sequence>
<comment type="caution">
    <text evidence="6">The sequence shown here is derived from an EMBL/GenBank/DDBJ whole genome shotgun (WGS) entry which is preliminary data.</text>
</comment>
<dbReference type="InterPro" id="IPR007588">
    <property type="entry name" value="Znf_FLYWCH"/>
</dbReference>
<accession>A0ABR3I1C4</accession>
<evidence type="ECO:0008006" key="8">
    <source>
        <dbReference type="Google" id="ProtNLM"/>
    </source>
</evidence>
<keyword evidence="1" id="KW-0479">Metal-binding</keyword>